<feature type="compositionally biased region" description="Basic and acidic residues" evidence="1">
    <location>
        <begin position="87"/>
        <end position="97"/>
    </location>
</feature>
<name>A0ABM8TCA0_9BURK</name>
<evidence type="ECO:0000313" key="3">
    <source>
        <dbReference type="Proteomes" id="UP000672657"/>
    </source>
</evidence>
<feature type="region of interest" description="Disordered" evidence="1">
    <location>
        <begin position="79"/>
        <end position="114"/>
    </location>
</feature>
<comment type="caution">
    <text evidence="2">The sequence shown here is derived from an EMBL/GenBank/DDBJ whole genome shotgun (WGS) entry which is preliminary data.</text>
</comment>
<proteinExistence type="predicted"/>
<evidence type="ECO:0000256" key="1">
    <source>
        <dbReference type="SAM" id="MobiDB-lite"/>
    </source>
</evidence>
<evidence type="ECO:0000313" key="2">
    <source>
        <dbReference type="EMBL" id="CAG2135326.1"/>
    </source>
</evidence>
<sequence length="114" mass="12957">MLDSEREMRDLEFADRHIHEGRERVRRQIALIRTLRDDGHDIAQACRLLTALRDAVDVGRRHRALIIETLIDLARRQSRASYPRHGFRSDRGGDRGGDGGGDYPPSRGFGDPAI</sequence>
<dbReference type="Proteomes" id="UP000672657">
    <property type="component" value="Unassembled WGS sequence"/>
</dbReference>
<organism evidence="2 3">
    <name type="scientific">Cupriavidus numazuensis</name>
    <dbReference type="NCBI Taxonomy" id="221992"/>
    <lineage>
        <taxon>Bacteria</taxon>
        <taxon>Pseudomonadati</taxon>
        <taxon>Pseudomonadota</taxon>
        <taxon>Betaproteobacteria</taxon>
        <taxon>Burkholderiales</taxon>
        <taxon>Burkholderiaceae</taxon>
        <taxon>Cupriavidus</taxon>
    </lineage>
</organism>
<dbReference type="EMBL" id="CAJPVI010000004">
    <property type="protein sequence ID" value="CAG2135326.1"/>
    <property type="molecule type" value="Genomic_DNA"/>
</dbReference>
<keyword evidence="3" id="KW-1185">Reference proteome</keyword>
<dbReference type="RefSeq" id="WP_211952294.1">
    <property type="nucleotide sequence ID" value="NZ_CAJPVI010000004.1"/>
</dbReference>
<protein>
    <submittedName>
        <fullName evidence="2">Uncharacterized protein</fullName>
    </submittedName>
</protein>
<accession>A0ABM8TCA0</accession>
<gene>
    <name evidence="2" type="ORF">LMG26411_01107</name>
</gene>
<reference evidence="2 3" key="1">
    <citation type="submission" date="2021-03" db="EMBL/GenBank/DDBJ databases">
        <authorList>
            <person name="Peeters C."/>
        </authorList>
    </citation>
    <scope>NUCLEOTIDE SEQUENCE [LARGE SCALE GENOMIC DNA]</scope>
    <source>
        <strain evidence="2 3">LMG 26411</strain>
    </source>
</reference>